<evidence type="ECO:0000256" key="11">
    <source>
        <dbReference type="HAMAP-Rule" id="MF_00004"/>
    </source>
</evidence>
<accession>A0ABR8KRI0</accession>
<comment type="caution">
    <text evidence="13">The sequence shown here is derived from an EMBL/GenBank/DDBJ whole genome shotgun (WGS) entry which is preliminary data.</text>
</comment>
<protein>
    <recommendedName>
        <fullName evidence="6 11">Adenine phosphoribosyltransferase</fullName>
        <shortName evidence="11">APRT</shortName>
        <ecNumber evidence="6 11">2.4.2.7</ecNumber>
    </recommendedName>
</protein>
<gene>
    <name evidence="11" type="primary">apt</name>
    <name evidence="13" type="ORF">IB285_13920</name>
</gene>
<evidence type="ECO:0000256" key="8">
    <source>
        <dbReference type="ARBA" id="ARBA00022676"/>
    </source>
</evidence>
<evidence type="ECO:0000256" key="5">
    <source>
        <dbReference type="ARBA" id="ARBA00008391"/>
    </source>
</evidence>
<comment type="pathway">
    <text evidence="4 11">Purine metabolism; AMP biosynthesis via salvage pathway; AMP from adenine: step 1/1.</text>
</comment>
<evidence type="ECO:0000313" key="14">
    <source>
        <dbReference type="Proteomes" id="UP000635384"/>
    </source>
</evidence>
<evidence type="ECO:0000256" key="4">
    <source>
        <dbReference type="ARBA" id="ARBA00004659"/>
    </source>
</evidence>
<comment type="function">
    <text evidence="2 11">Catalyzes a salvage reaction resulting in the formation of AMP, that is energically less costly than de novo synthesis.</text>
</comment>
<evidence type="ECO:0000313" key="13">
    <source>
        <dbReference type="EMBL" id="MBD2843354.1"/>
    </source>
</evidence>
<organism evidence="13 14">
    <name type="scientific">Erythrobacter rubeus</name>
    <dbReference type="NCBI Taxonomy" id="2760803"/>
    <lineage>
        <taxon>Bacteria</taxon>
        <taxon>Pseudomonadati</taxon>
        <taxon>Pseudomonadota</taxon>
        <taxon>Alphaproteobacteria</taxon>
        <taxon>Sphingomonadales</taxon>
        <taxon>Erythrobacteraceae</taxon>
        <taxon>Erythrobacter/Porphyrobacter group</taxon>
        <taxon>Erythrobacter</taxon>
    </lineage>
</organism>
<dbReference type="EC" id="2.4.2.7" evidence="6 11"/>
<evidence type="ECO:0000256" key="9">
    <source>
        <dbReference type="ARBA" id="ARBA00022679"/>
    </source>
</evidence>
<comment type="similarity">
    <text evidence="5 11">Belongs to the purine/pyrimidine phosphoribosyltransferase family.</text>
</comment>
<evidence type="ECO:0000256" key="7">
    <source>
        <dbReference type="ARBA" id="ARBA00022490"/>
    </source>
</evidence>
<dbReference type="NCBIfam" id="NF002636">
    <property type="entry name" value="PRK02304.1-5"/>
    <property type="match status" value="1"/>
</dbReference>
<evidence type="ECO:0000256" key="3">
    <source>
        <dbReference type="ARBA" id="ARBA00004496"/>
    </source>
</evidence>
<keyword evidence="14" id="KW-1185">Reference proteome</keyword>
<dbReference type="InterPro" id="IPR050054">
    <property type="entry name" value="UPRTase/APRTase"/>
</dbReference>
<dbReference type="Proteomes" id="UP000635384">
    <property type="component" value="Unassembled WGS sequence"/>
</dbReference>
<reference evidence="13 14" key="1">
    <citation type="submission" date="2020-09" db="EMBL/GenBank/DDBJ databases">
        <authorList>
            <person name="Yoon J.-W."/>
        </authorList>
    </citation>
    <scope>NUCLEOTIDE SEQUENCE [LARGE SCALE GENOMIC DNA]</scope>
    <source>
        <strain evidence="13 14">KMU-140</strain>
    </source>
</reference>
<dbReference type="NCBIfam" id="NF002634">
    <property type="entry name" value="PRK02304.1-3"/>
    <property type="match status" value="1"/>
</dbReference>
<evidence type="ECO:0000259" key="12">
    <source>
        <dbReference type="Pfam" id="PF00156"/>
    </source>
</evidence>
<name>A0ABR8KRI0_9SPHN</name>
<dbReference type="RefSeq" id="WP_190788722.1">
    <property type="nucleotide sequence ID" value="NZ_JACXLC010000001.1"/>
</dbReference>
<dbReference type="CDD" id="cd06223">
    <property type="entry name" value="PRTases_typeI"/>
    <property type="match status" value="1"/>
</dbReference>
<proteinExistence type="inferred from homology"/>
<dbReference type="InterPro" id="IPR000836">
    <property type="entry name" value="PRTase_dom"/>
</dbReference>
<comment type="catalytic activity">
    <reaction evidence="1 11">
        <text>AMP + diphosphate = 5-phospho-alpha-D-ribose 1-diphosphate + adenine</text>
        <dbReference type="Rhea" id="RHEA:16609"/>
        <dbReference type="ChEBI" id="CHEBI:16708"/>
        <dbReference type="ChEBI" id="CHEBI:33019"/>
        <dbReference type="ChEBI" id="CHEBI:58017"/>
        <dbReference type="ChEBI" id="CHEBI:456215"/>
        <dbReference type="EC" id="2.4.2.7"/>
    </reaction>
</comment>
<dbReference type="NCBIfam" id="TIGR01090">
    <property type="entry name" value="apt"/>
    <property type="match status" value="1"/>
</dbReference>
<comment type="subcellular location">
    <subcellularLocation>
        <location evidence="3 11">Cytoplasm</location>
    </subcellularLocation>
</comment>
<evidence type="ECO:0000256" key="6">
    <source>
        <dbReference type="ARBA" id="ARBA00011893"/>
    </source>
</evidence>
<dbReference type="Pfam" id="PF00156">
    <property type="entry name" value="Pribosyltran"/>
    <property type="match status" value="1"/>
</dbReference>
<sequence>MTTPKLSTGELKALVRTVPDFPEPGIQFRDITTLIGHSEGLSASVHHLAEIARAKGAQKIAGMEARGFIFGAAVAVQLGIGFVLVRKPGKLPVSTIGVDYALEYGTDRLEVDPGSITGGESIIIVDDLIATGGTALATAQLLRQAGGTVEDALFVIDLPDLGGAAKLQQAGVAVQTLMQFEGE</sequence>
<keyword evidence="10 11" id="KW-0660">Purine salvage</keyword>
<keyword evidence="8 11" id="KW-0328">Glycosyltransferase</keyword>
<feature type="domain" description="Phosphoribosyltransferase" evidence="12">
    <location>
        <begin position="58"/>
        <end position="147"/>
    </location>
</feature>
<dbReference type="PANTHER" id="PTHR32315:SF3">
    <property type="entry name" value="ADENINE PHOSPHORIBOSYLTRANSFERASE"/>
    <property type="match status" value="1"/>
</dbReference>
<keyword evidence="9 11" id="KW-0808">Transferase</keyword>
<dbReference type="PANTHER" id="PTHR32315">
    <property type="entry name" value="ADENINE PHOSPHORIBOSYLTRANSFERASE"/>
    <property type="match status" value="1"/>
</dbReference>
<dbReference type="GO" id="GO:0003999">
    <property type="term" value="F:adenine phosphoribosyltransferase activity"/>
    <property type="evidence" value="ECO:0007669"/>
    <property type="project" value="UniProtKB-EC"/>
</dbReference>
<evidence type="ECO:0000256" key="1">
    <source>
        <dbReference type="ARBA" id="ARBA00000868"/>
    </source>
</evidence>
<comment type="subunit">
    <text evidence="11">Homodimer.</text>
</comment>
<dbReference type="InterPro" id="IPR029057">
    <property type="entry name" value="PRTase-like"/>
</dbReference>
<dbReference type="SUPFAM" id="SSF53271">
    <property type="entry name" value="PRTase-like"/>
    <property type="match status" value="1"/>
</dbReference>
<dbReference type="Gene3D" id="3.40.50.2020">
    <property type="match status" value="1"/>
</dbReference>
<dbReference type="InterPro" id="IPR005764">
    <property type="entry name" value="Ade_phspho_trans"/>
</dbReference>
<evidence type="ECO:0000256" key="10">
    <source>
        <dbReference type="ARBA" id="ARBA00022726"/>
    </source>
</evidence>
<evidence type="ECO:0000256" key="2">
    <source>
        <dbReference type="ARBA" id="ARBA00003968"/>
    </source>
</evidence>
<dbReference type="HAMAP" id="MF_00004">
    <property type="entry name" value="Aden_phosphoribosyltr"/>
    <property type="match status" value="1"/>
</dbReference>
<keyword evidence="7 11" id="KW-0963">Cytoplasm</keyword>
<dbReference type="EMBL" id="JACXLC010000001">
    <property type="protein sequence ID" value="MBD2843354.1"/>
    <property type="molecule type" value="Genomic_DNA"/>
</dbReference>